<sequence length="25" mass="2887">MNELLVLMSFANSHHYSTVENTHLV</sequence>
<dbReference type="EMBL" id="CH473957">
    <property type="protein sequence ID" value="EDL91465.1"/>
    <property type="molecule type" value="Genomic_DNA"/>
</dbReference>
<reference evidence="2" key="1">
    <citation type="submission" date="2005-09" db="EMBL/GenBank/DDBJ databases">
        <authorList>
            <person name="Mural R.J."/>
            <person name="Li P.W."/>
            <person name="Adams M.D."/>
            <person name="Amanatides P.G."/>
            <person name="Baden-Tillson H."/>
            <person name="Barnstead M."/>
            <person name="Chin S.H."/>
            <person name="Dew I."/>
            <person name="Evans C.A."/>
            <person name="Ferriera S."/>
            <person name="Flanigan M."/>
            <person name="Fosler C."/>
            <person name="Glodek A."/>
            <person name="Gu Z."/>
            <person name="Holt R.A."/>
            <person name="Jennings D."/>
            <person name="Kraft C.L."/>
            <person name="Lu F."/>
            <person name="Nguyen T."/>
            <person name="Nusskern D.R."/>
            <person name="Pfannkoch C.M."/>
            <person name="Sitter C."/>
            <person name="Sutton G.G."/>
            <person name="Venter J.C."/>
            <person name="Wang Z."/>
            <person name="Woodage T."/>
            <person name="Zheng X.H."/>
            <person name="Zhong F."/>
        </authorList>
    </citation>
    <scope>NUCLEOTIDE SEQUENCE [LARGE SCALE GENOMIC DNA]</scope>
    <source>
        <strain>BN</strain>
        <strain evidence="2">Sprague-Dawley</strain>
    </source>
</reference>
<gene>
    <name evidence="1" type="ORF">rCG_56349</name>
</gene>
<protein>
    <submittedName>
        <fullName evidence="1">RCG56349</fullName>
    </submittedName>
</protein>
<name>A6IBJ7_RAT</name>
<evidence type="ECO:0000313" key="1">
    <source>
        <dbReference type="EMBL" id="EDL91465.1"/>
    </source>
</evidence>
<proteinExistence type="predicted"/>
<dbReference type="AlphaFoldDB" id="A6IBJ7"/>
<accession>A6IBJ7</accession>
<organism evidence="1 2">
    <name type="scientific">Rattus norvegicus</name>
    <name type="common">Rat</name>
    <dbReference type="NCBI Taxonomy" id="10116"/>
    <lineage>
        <taxon>Eukaryota</taxon>
        <taxon>Metazoa</taxon>
        <taxon>Chordata</taxon>
        <taxon>Craniata</taxon>
        <taxon>Vertebrata</taxon>
        <taxon>Euteleostomi</taxon>
        <taxon>Mammalia</taxon>
        <taxon>Eutheria</taxon>
        <taxon>Euarchontoglires</taxon>
        <taxon>Glires</taxon>
        <taxon>Rodentia</taxon>
        <taxon>Myomorpha</taxon>
        <taxon>Muroidea</taxon>
        <taxon>Muridae</taxon>
        <taxon>Murinae</taxon>
        <taxon>Rattus</taxon>
    </lineage>
</organism>
<dbReference type="Proteomes" id="UP000234681">
    <property type="component" value="Chromosome 4"/>
</dbReference>
<evidence type="ECO:0000313" key="2">
    <source>
        <dbReference type="Proteomes" id="UP000234681"/>
    </source>
</evidence>